<dbReference type="InterPro" id="IPR029063">
    <property type="entry name" value="SAM-dependent_MTases_sf"/>
</dbReference>
<evidence type="ECO:0000256" key="1">
    <source>
        <dbReference type="ARBA" id="ARBA00022490"/>
    </source>
</evidence>
<dbReference type="PANTHER" id="PTHR47313">
    <property type="entry name" value="RIBOSOMAL RNA LARGE SUBUNIT METHYLTRANSFERASE K/L"/>
    <property type="match status" value="1"/>
</dbReference>
<organism evidence="9 10">
    <name type="scientific">Cellvibrio zantedeschiae</name>
    <dbReference type="NCBI Taxonomy" id="1237077"/>
    <lineage>
        <taxon>Bacteria</taxon>
        <taxon>Pseudomonadati</taxon>
        <taxon>Pseudomonadota</taxon>
        <taxon>Gammaproteobacteria</taxon>
        <taxon>Cellvibrionales</taxon>
        <taxon>Cellvibrionaceae</taxon>
        <taxon>Cellvibrio</taxon>
    </lineage>
</organism>
<comment type="catalytic activity">
    <reaction evidence="6">
        <text>guanosine(2445) in 23S rRNA + S-adenosyl-L-methionine = N(2)-methylguanosine(2445) in 23S rRNA + S-adenosyl-L-homocysteine + H(+)</text>
        <dbReference type="Rhea" id="RHEA:42740"/>
        <dbReference type="Rhea" id="RHEA-COMP:10215"/>
        <dbReference type="Rhea" id="RHEA-COMP:10216"/>
        <dbReference type="ChEBI" id="CHEBI:15378"/>
        <dbReference type="ChEBI" id="CHEBI:57856"/>
        <dbReference type="ChEBI" id="CHEBI:59789"/>
        <dbReference type="ChEBI" id="CHEBI:74269"/>
        <dbReference type="ChEBI" id="CHEBI:74481"/>
        <dbReference type="EC" id="2.1.1.173"/>
    </reaction>
</comment>
<dbReference type="PROSITE" id="PS00092">
    <property type="entry name" value="N6_MTASE"/>
    <property type="match status" value="1"/>
</dbReference>
<dbReference type="Gene3D" id="3.30.750.80">
    <property type="entry name" value="RNA methyltransferase domain (HRMD) like"/>
    <property type="match status" value="1"/>
</dbReference>
<dbReference type="InterPro" id="IPR004114">
    <property type="entry name" value="THUMP_dom"/>
</dbReference>
<comment type="subcellular location">
    <subcellularLocation>
        <location evidence="6">Cytoplasm</location>
    </subcellularLocation>
</comment>
<dbReference type="InterPro" id="IPR000241">
    <property type="entry name" value="RlmKL-like_Mtase"/>
</dbReference>
<reference evidence="10" key="1">
    <citation type="journal article" date="2019" name="Int. J. Syst. Evol. Microbiol.">
        <title>The Global Catalogue of Microorganisms (GCM) 10K type strain sequencing project: providing services to taxonomists for standard genome sequencing and annotation.</title>
        <authorList>
            <consortium name="The Broad Institute Genomics Platform"/>
            <consortium name="The Broad Institute Genome Sequencing Center for Infectious Disease"/>
            <person name="Wu L."/>
            <person name="Ma J."/>
        </authorList>
    </citation>
    <scope>NUCLEOTIDE SEQUENCE [LARGE SCALE GENOMIC DNA]</scope>
    <source>
        <strain evidence="10">KCTC 32239</strain>
    </source>
</reference>
<dbReference type="Pfam" id="PF01170">
    <property type="entry name" value="UPF0020"/>
    <property type="match status" value="1"/>
</dbReference>
<dbReference type="PIRSF" id="PIRSF037618">
    <property type="entry name" value="RNA_Mtase_bacteria_prd"/>
    <property type="match status" value="1"/>
</dbReference>
<proteinExistence type="inferred from homology"/>
<keyword evidence="10" id="KW-1185">Reference proteome</keyword>
<keyword evidence="4 6" id="KW-0808">Transferase</keyword>
<dbReference type="Pfam" id="PF02926">
    <property type="entry name" value="THUMP"/>
    <property type="match status" value="1"/>
</dbReference>
<dbReference type="GO" id="GO:0032259">
    <property type="term" value="P:methylation"/>
    <property type="evidence" value="ECO:0007669"/>
    <property type="project" value="UniProtKB-KW"/>
</dbReference>
<dbReference type="CDD" id="cd11715">
    <property type="entry name" value="THUMP_AdoMetMT"/>
    <property type="match status" value="1"/>
</dbReference>
<dbReference type="Gene3D" id="3.40.50.150">
    <property type="entry name" value="Vaccinia Virus protein VP39"/>
    <property type="match status" value="2"/>
</dbReference>
<feature type="domain" description="THUMP" evidence="8">
    <location>
        <begin position="45"/>
        <end position="156"/>
    </location>
</feature>
<evidence type="ECO:0000256" key="7">
    <source>
        <dbReference type="PROSITE-ProRule" id="PRU00529"/>
    </source>
</evidence>
<dbReference type="InterPro" id="IPR019614">
    <property type="entry name" value="SAM-dep_methyl-trfase"/>
</dbReference>
<keyword evidence="7" id="KW-0694">RNA-binding</keyword>
<dbReference type="NCBIfam" id="NF008748">
    <property type="entry name" value="PRK11783.1"/>
    <property type="match status" value="1"/>
</dbReference>
<evidence type="ECO:0000256" key="6">
    <source>
        <dbReference type="HAMAP-Rule" id="MF_01858"/>
    </source>
</evidence>
<dbReference type="Proteomes" id="UP000619761">
    <property type="component" value="Unassembled WGS sequence"/>
</dbReference>
<dbReference type="HAMAP" id="MF_01858">
    <property type="entry name" value="23SrRNA_methyltr_KL"/>
    <property type="match status" value="1"/>
</dbReference>
<evidence type="ECO:0000313" key="9">
    <source>
        <dbReference type="EMBL" id="GGY70232.1"/>
    </source>
</evidence>
<comment type="caution">
    <text evidence="9">The sequence shown here is derived from an EMBL/GenBank/DDBJ whole genome shotgun (WGS) entry which is preliminary data.</text>
</comment>
<dbReference type="CDD" id="cd02440">
    <property type="entry name" value="AdoMet_MTases"/>
    <property type="match status" value="1"/>
</dbReference>
<dbReference type="Pfam" id="PF10672">
    <property type="entry name" value="Methyltrans_SAM"/>
    <property type="match status" value="1"/>
</dbReference>
<dbReference type="EC" id="2.1.1.173" evidence="6"/>
<dbReference type="InterPro" id="IPR053943">
    <property type="entry name" value="RlmKL-like_Mtase_CS"/>
</dbReference>
<dbReference type="InterPro" id="IPR017244">
    <property type="entry name" value="23SrRNA_methyltr_KL"/>
</dbReference>
<evidence type="ECO:0000259" key="8">
    <source>
        <dbReference type="PROSITE" id="PS51165"/>
    </source>
</evidence>
<comment type="similarity">
    <text evidence="6">Belongs to the methyltransferase superfamily. RlmKL family.</text>
</comment>
<evidence type="ECO:0000256" key="5">
    <source>
        <dbReference type="ARBA" id="ARBA00022691"/>
    </source>
</evidence>
<accession>A0ABQ3AY90</accession>
<dbReference type="EMBL" id="BMYZ01000001">
    <property type="protein sequence ID" value="GGY70232.1"/>
    <property type="molecule type" value="Genomic_DNA"/>
</dbReference>
<dbReference type="SMART" id="SM00981">
    <property type="entry name" value="THUMP"/>
    <property type="match status" value="1"/>
</dbReference>
<dbReference type="InterPro" id="IPR002052">
    <property type="entry name" value="DNA_methylase_N6_adenine_CS"/>
</dbReference>
<dbReference type="PROSITE" id="PS01261">
    <property type="entry name" value="UPF0020"/>
    <property type="match status" value="1"/>
</dbReference>
<name>A0ABQ3AY90_9GAMM</name>
<keyword evidence="5 6" id="KW-0949">S-adenosyl-L-methionine</keyword>
<evidence type="ECO:0000256" key="2">
    <source>
        <dbReference type="ARBA" id="ARBA00022552"/>
    </source>
</evidence>
<evidence type="ECO:0000313" key="10">
    <source>
        <dbReference type="Proteomes" id="UP000619761"/>
    </source>
</evidence>
<evidence type="ECO:0000256" key="4">
    <source>
        <dbReference type="ARBA" id="ARBA00022679"/>
    </source>
</evidence>
<dbReference type="InterPro" id="IPR054170">
    <property type="entry name" value="RlmL_1st"/>
</dbReference>
<comment type="catalytic activity">
    <reaction evidence="6">
        <text>guanosine(2069) in 23S rRNA + S-adenosyl-L-methionine = N(2)-methylguanosine(2069) in 23S rRNA + S-adenosyl-L-homocysteine + H(+)</text>
        <dbReference type="Rhea" id="RHEA:43772"/>
        <dbReference type="Rhea" id="RHEA-COMP:10688"/>
        <dbReference type="Rhea" id="RHEA-COMP:10689"/>
        <dbReference type="ChEBI" id="CHEBI:15378"/>
        <dbReference type="ChEBI" id="CHEBI:57856"/>
        <dbReference type="ChEBI" id="CHEBI:59789"/>
        <dbReference type="ChEBI" id="CHEBI:74269"/>
        <dbReference type="ChEBI" id="CHEBI:74481"/>
        <dbReference type="EC" id="2.1.1.264"/>
    </reaction>
</comment>
<dbReference type="SUPFAM" id="SSF53335">
    <property type="entry name" value="S-adenosyl-L-methionine-dependent methyltransferases"/>
    <property type="match status" value="2"/>
</dbReference>
<dbReference type="PANTHER" id="PTHR47313:SF1">
    <property type="entry name" value="RIBOSOMAL RNA LARGE SUBUNIT METHYLTRANSFERASE K_L"/>
    <property type="match status" value="1"/>
</dbReference>
<gene>
    <name evidence="6 9" type="primary">rlmL</name>
    <name evidence="9" type="ORF">GCM10011613_13310</name>
</gene>
<dbReference type="Gene3D" id="3.30.2130.30">
    <property type="match status" value="1"/>
</dbReference>
<dbReference type="GO" id="GO:0008168">
    <property type="term" value="F:methyltransferase activity"/>
    <property type="evidence" value="ECO:0007669"/>
    <property type="project" value="UniProtKB-KW"/>
</dbReference>
<dbReference type="EC" id="2.1.1.264" evidence="6"/>
<keyword evidence="1 6" id="KW-0963">Cytoplasm</keyword>
<dbReference type="RefSeq" id="WP_189416921.1">
    <property type="nucleotide sequence ID" value="NZ_BMYZ01000001.1"/>
</dbReference>
<comment type="function">
    <text evidence="6">Specifically methylates the guanine in position 2445 (m2G2445) and the guanine in position 2069 (m7G2069) of 23S rRNA.</text>
</comment>
<sequence>MTQFQFFATCPKSLEGLLFSELGQLGATELRETVAGVYFSGSIETAYRACLWSRLANKILLPLTSFEAASQEDLYDGVRAIRWEDHLKPDGTLLVDFVGTSDTIRNTQFGAVKVKDAIVDCLRDATGERPSVAKQDPDLRINARLSRDKVVVSLDLSGDSLHRRGYRLKQGSAPMKENLAAGILIRAGWPEIAAAGGALLDPMCGSGTILIEAALIAADIAPGLSRVSFGFERWLKHDNAVWQALRDEAHERRRVGLEKELPEIRGYDADVRVIRAAEENIVTAELDHWLRVSRKELAEFKKPTHTELKNGLVLSNPPYGERLGEVESLKMLYAHLGERLRNEFQGWRAGVFTGNPELGKQMGLRADKKYKLFNGTIPSELLMFNIASEAFVQSRIEQDDRFSRDEEKRIAAEERVRETNRQEQAAALSNGAQMLVNRLQKNLKQLEKWARKNDINAYRLYDADMPEYSAAIDVYCGQTQPGKPEQWYANVQEYAAPKSVDEDRAAQRFADIELAVPFALDIPAERISYKQRRRNKGTQQYEKLTELPTGDVFSVQEGAAKLHINMWQYLDTGLFLDHRPVRKMIASMAKDQRFLNLFCYTATASVYAAMGGARYTVSVDMSNTYLNWARKNYALNGLSESKNRLEQADCLKWLEENEQQFDLILLDPPSFSNSKRMEDVLDVQRDHVNMIHNAMRVLAEGGTLIFSNNLRTFKLDAEALSAYTVKDISAKTIDEDFKRNPKIHQCWLITH</sequence>
<keyword evidence="2 6" id="KW-0698">rRNA processing</keyword>
<evidence type="ECO:0000256" key="3">
    <source>
        <dbReference type="ARBA" id="ARBA00022603"/>
    </source>
</evidence>
<protein>
    <recommendedName>
        <fullName evidence="6">Ribosomal RNA large subunit methyltransferase K/L</fullName>
    </recommendedName>
    <domain>
        <recommendedName>
            <fullName evidence="6">23S rRNA m2G2445 methyltransferase</fullName>
            <ecNumber evidence="6">2.1.1.173</ecNumber>
        </recommendedName>
        <alternativeName>
            <fullName evidence="6">rRNA (guanine-N(2)-)-methyltransferase RlmL</fullName>
        </alternativeName>
    </domain>
    <domain>
        <recommendedName>
            <fullName evidence="6">23S rRNA m7G2069 methyltransferase</fullName>
            <ecNumber evidence="6">2.1.1.264</ecNumber>
        </recommendedName>
        <alternativeName>
            <fullName evidence="6">rRNA (guanine-N(7)-)-methyltransferase RlmK</fullName>
        </alternativeName>
    </domain>
</protein>
<dbReference type="PROSITE" id="PS51165">
    <property type="entry name" value="THUMP"/>
    <property type="match status" value="1"/>
</dbReference>
<keyword evidence="3 6" id="KW-0489">Methyltransferase</keyword>
<dbReference type="Pfam" id="PF22020">
    <property type="entry name" value="RlmL_1st"/>
    <property type="match status" value="1"/>
</dbReference>